<proteinExistence type="predicted"/>
<sequence>MENEFEELLLAQANDNLARMGRLIRVQEELIKDMQERGGDTSMALYLLALIRETELTISQNRQQILAAIELERRIRTQSVQPDLTGRF</sequence>
<dbReference type="EMBL" id="JFHD01000046">
    <property type="protein sequence ID" value="KDR25529.1"/>
    <property type="molecule type" value="Genomic_DNA"/>
</dbReference>
<dbReference type="Proteomes" id="UP000027451">
    <property type="component" value="Unassembled WGS sequence"/>
</dbReference>
<comment type="caution">
    <text evidence="1">The sequence shown here is derived from an EMBL/GenBank/DDBJ whole genome shotgun (WGS) entry which is preliminary data.</text>
</comment>
<name>A0A656QDM6_9BURK</name>
<organism evidence="1 2">
    <name type="scientific">Caballeronia zhejiangensis</name>
    <dbReference type="NCBI Taxonomy" id="871203"/>
    <lineage>
        <taxon>Bacteria</taxon>
        <taxon>Pseudomonadati</taxon>
        <taxon>Pseudomonadota</taxon>
        <taxon>Betaproteobacteria</taxon>
        <taxon>Burkholderiales</taxon>
        <taxon>Burkholderiaceae</taxon>
        <taxon>Caballeronia</taxon>
    </lineage>
</organism>
<reference evidence="1 2" key="1">
    <citation type="submission" date="2014-03" db="EMBL/GenBank/DDBJ databases">
        <title>Draft Genome Sequences of Four Burkholderia Strains.</title>
        <authorList>
            <person name="Liu X.Y."/>
            <person name="Li C.X."/>
            <person name="Xu J.H."/>
        </authorList>
    </citation>
    <scope>NUCLEOTIDE SEQUENCE [LARGE SCALE GENOMIC DNA]</scope>
    <source>
        <strain evidence="1 2">OP-1</strain>
    </source>
</reference>
<evidence type="ECO:0000313" key="2">
    <source>
        <dbReference type="Proteomes" id="UP000027451"/>
    </source>
</evidence>
<keyword evidence="2" id="KW-1185">Reference proteome</keyword>
<gene>
    <name evidence="1" type="ORF">BG60_27910</name>
</gene>
<protein>
    <submittedName>
        <fullName evidence="1">Uncharacterized protein</fullName>
    </submittedName>
</protein>
<evidence type="ECO:0000313" key="1">
    <source>
        <dbReference type="EMBL" id="KDR25529.1"/>
    </source>
</evidence>
<accession>A0A656QDM6</accession>
<dbReference type="AlphaFoldDB" id="A0A656QDM6"/>
<dbReference type="RefSeq" id="WP_008345250.1">
    <property type="nucleotide sequence ID" value="NZ_JFHD01000046.1"/>
</dbReference>